<feature type="transmembrane region" description="Helical" evidence="2">
    <location>
        <begin position="7"/>
        <end position="24"/>
    </location>
</feature>
<evidence type="ECO:0000256" key="1">
    <source>
        <dbReference type="SAM" id="MobiDB-lite"/>
    </source>
</evidence>
<sequence>MTTLTRIIIISIISLVMLSCNFSMNLGKGVDGNGNVVTLERDISSDFDEIKVSQGIDLYITQSDAIGLSVEADENLQDLIMTDVENSILRIYTTENIRRASSKKVLLSIETISAIKATSGSDVYSTNTISVSSLELNCTSGADITLDVITETLKCKSTSGSDIEVSGTTKSLIAEATSGSDIDASNLKAQTSNVKATSGADISVNTSKELTANATSGGDIRYSGNPEKVNKSDNSAGSVKQQ</sequence>
<dbReference type="Pfam" id="PF10988">
    <property type="entry name" value="DUF2807"/>
    <property type="match status" value="1"/>
</dbReference>
<dbReference type="RefSeq" id="WP_092468736.1">
    <property type="nucleotide sequence ID" value="NZ_FNCZ01000005.1"/>
</dbReference>
<accession>A0A1G8G6W5</accession>
<feature type="compositionally biased region" description="Polar residues" evidence="1">
    <location>
        <begin position="205"/>
        <end position="216"/>
    </location>
</feature>
<organism evidence="4 5">
    <name type="scientific">Winogradskyella thalassocola</name>
    <dbReference type="NCBI Taxonomy" id="262004"/>
    <lineage>
        <taxon>Bacteria</taxon>
        <taxon>Pseudomonadati</taxon>
        <taxon>Bacteroidota</taxon>
        <taxon>Flavobacteriia</taxon>
        <taxon>Flavobacteriales</taxon>
        <taxon>Flavobacteriaceae</taxon>
        <taxon>Winogradskyella</taxon>
    </lineage>
</organism>
<dbReference type="OrthoDB" id="942536at2"/>
<keyword evidence="5" id="KW-1185">Reference proteome</keyword>
<dbReference type="Gene3D" id="2.160.20.120">
    <property type="match status" value="1"/>
</dbReference>
<evidence type="ECO:0000256" key="2">
    <source>
        <dbReference type="SAM" id="Phobius"/>
    </source>
</evidence>
<evidence type="ECO:0000313" key="5">
    <source>
        <dbReference type="Proteomes" id="UP000199492"/>
    </source>
</evidence>
<dbReference type="EMBL" id="FNCZ01000005">
    <property type="protein sequence ID" value="SDH90123.1"/>
    <property type="molecule type" value="Genomic_DNA"/>
</dbReference>
<gene>
    <name evidence="4" type="ORF">SAMN04489796_105115</name>
</gene>
<keyword evidence="2" id="KW-0472">Membrane</keyword>
<protein>
    <submittedName>
        <fullName evidence="4">Putative auto-transporter adhesin, head GIN domain</fullName>
    </submittedName>
</protein>
<feature type="domain" description="Putative auto-transporter adhesin head GIN" evidence="3">
    <location>
        <begin position="46"/>
        <end position="226"/>
    </location>
</feature>
<dbReference type="AlphaFoldDB" id="A0A1G8G6W5"/>
<dbReference type="Proteomes" id="UP000199492">
    <property type="component" value="Unassembled WGS sequence"/>
</dbReference>
<feature type="region of interest" description="Disordered" evidence="1">
    <location>
        <begin position="205"/>
        <end position="242"/>
    </location>
</feature>
<evidence type="ECO:0000259" key="3">
    <source>
        <dbReference type="Pfam" id="PF10988"/>
    </source>
</evidence>
<dbReference type="InterPro" id="IPR021255">
    <property type="entry name" value="DUF2807"/>
</dbReference>
<dbReference type="STRING" id="262004.SAMN04489796_105115"/>
<dbReference type="PROSITE" id="PS51257">
    <property type="entry name" value="PROKAR_LIPOPROTEIN"/>
    <property type="match status" value="1"/>
</dbReference>
<feature type="compositionally biased region" description="Polar residues" evidence="1">
    <location>
        <begin position="232"/>
        <end position="242"/>
    </location>
</feature>
<keyword evidence="2" id="KW-1133">Transmembrane helix</keyword>
<keyword evidence="2" id="KW-0812">Transmembrane</keyword>
<name>A0A1G8G6W5_9FLAO</name>
<reference evidence="5" key="1">
    <citation type="submission" date="2016-10" db="EMBL/GenBank/DDBJ databases">
        <authorList>
            <person name="Varghese N."/>
            <person name="Submissions S."/>
        </authorList>
    </citation>
    <scope>NUCLEOTIDE SEQUENCE [LARGE SCALE GENOMIC DNA]</scope>
    <source>
        <strain evidence="5">DSM 15363</strain>
    </source>
</reference>
<evidence type="ECO:0000313" key="4">
    <source>
        <dbReference type="EMBL" id="SDH90123.1"/>
    </source>
</evidence>
<proteinExistence type="predicted"/>